<dbReference type="GeneID" id="136802640"/>
<feature type="transmembrane region" description="Helical" evidence="9">
    <location>
        <begin position="180"/>
        <end position="199"/>
    </location>
</feature>
<feature type="transmembrane region" description="Helical" evidence="9">
    <location>
        <begin position="245"/>
        <end position="266"/>
    </location>
</feature>
<accession>A0A7M5WLM4</accession>
<keyword evidence="12" id="KW-1185">Reference proteome</keyword>
<dbReference type="PANTHER" id="PTHR14083:SF0">
    <property type="entry name" value="YIP1D-INTERACTING FACTOR 1, ISOFORM C"/>
    <property type="match status" value="1"/>
</dbReference>
<keyword evidence="2 9" id="KW-0813">Transport</keyword>
<evidence type="ECO:0000256" key="6">
    <source>
        <dbReference type="ARBA" id="ARBA00022989"/>
    </source>
</evidence>
<comment type="function">
    <text evidence="9">Has a role in transport between endoplasmic reticulum and Golgi.</text>
</comment>
<evidence type="ECO:0000256" key="3">
    <source>
        <dbReference type="ARBA" id="ARBA00022692"/>
    </source>
</evidence>
<dbReference type="GO" id="GO:0015031">
    <property type="term" value="P:protein transport"/>
    <property type="evidence" value="ECO:0007669"/>
    <property type="project" value="UniProtKB-KW"/>
</dbReference>
<evidence type="ECO:0000256" key="4">
    <source>
        <dbReference type="ARBA" id="ARBA00022824"/>
    </source>
</evidence>
<dbReference type="Pfam" id="PF03878">
    <property type="entry name" value="YIF1"/>
    <property type="match status" value="1"/>
</dbReference>
<keyword evidence="5 9" id="KW-0653">Protein transport</keyword>
<feature type="transmembrane region" description="Helical" evidence="9">
    <location>
        <begin position="211"/>
        <end position="233"/>
    </location>
</feature>
<comment type="subcellular location">
    <subcellularLocation>
        <location evidence="9">Endoplasmic reticulum membrane</location>
        <topology evidence="9">Multi-pass membrane protein</topology>
    </subcellularLocation>
    <subcellularLocation>
        <location evidence="9">Golgi apparatus membrane</location>
        <topology evidence="9">Multi-pass membrane protein</topology>
    </subcellularLocation>
</comment>
<evidence type="ECO:0000313" key="12">
    <source>
        <dbReference type="Proteomes" id="UP000594262"/>
    </source>
</evidence>
<evidence type="ECO:0000256" key="9">
    <source>
        <dbReference type="RuleBase" id="RU368073"/>
    </source>
</evidence>
<comment type="similarity">
    <text evidence="1 9">Belongs to the YIF1 family.</text>
</comment>
<evidence type="ECO:0000313" key="11">
    <source>
        <dbReference type="EnsemblMetazoa" id="CLYHEMP009812.1"/>
    </source>
</evidence>
<feature type="compositionally biased region" description="Low complexity" evidence="10">
    <location>
        <begin position="60"/>
        <end position="82"/>
    </location>
</feature>
<dbReference type="EnsemblMetazoa" id="CLYHEMT009812.1">
    <property type="protein sequence ID" value="CLYHEMP009812.1"/>
    <property type="gene ID" value="CLYHEMG009812"/>
</dbReference>
<dbReference type="GO" id="GO:0030134">
    <property type="term" value="C:COPII-coated ER to Golgi transport vesicle"/>
    <property type="evidence" value="ECO:0007669"/>
    <property type="project" value="TreeGrafter"/>
</dbReference>
<evidence type="ECO:0000256" key="2">
    <source>
        <dbReference type="ARBA" id="ARBA00022448"/>
    </source>
</evidence>
<proteinExistence type="inferred from homology"/>
<dbReference type="RefSeq" id="XP_066915494.1">
    <property type="nucleotide sequence ID" value="XM_067059393.1"/>
</dbReference>
<keyword evidence="4 9" id="KW-0256">Endoplasmic reticulum</keyword>
<dbReference type="GO" id="GO:0000139">
    <property type="term" value="C:Golgi membrane"/>
    <property type="evidence" value="ECO:0007669"/>
    <property type="project" value="UniProtKB-SubCell"/>
</dbReference>
<dbReference type="OrthoDB" id="337750at2759"/>
<name>A0A7M5WLM4_9CNID</name>
<dbReference type="PANTHER" id="PTHR14083">
    <property type="entry name" value="YIP1 INTERACTING FACTOR HOMOLOG YIF1 PROTEIN"/>
    <property type="match status" value="1"/>
</dbReference>
<evidence type="ECO:0000256" key="5">
    <source>
        <dbReference type="ARBA" id="ARBA00022927"/>
    </source>
</evidence>
<evidence type="ECO:0000256" key="10">
    <source>
        <dbReference type="SAM" id="MobiDB-lite"/>
    </source>
</evidence>
<dbReference type="AlphaFoldDB" id="A0A7M5WLM4"/>
<keyword evidence="8 9" id="KW-0472">Membrane</keyword>
<dbReference type="GO" id="GO:0005793">
    <property type="term" value="C:endoplasmic reticulum-Golgi intermediate compartment"/>
    <property type="evidence" value="ECO:0007669"/>
    <property type="project" value="UniProtKB-UniRule"/>
</dbReference>
<feature type="region of interest" description="Disordered" evidence="10">
    <location>
        <begin position="1"/>
        <end position="82"/>
    </location>
</feature>
<evidence type="ECO:0000256" key="1">
    <source>
        <dbReference type="ARBA" id="ARBA00009727"/>
    </source>
</evidence>
<evidence type="ECO:0000256" key="7">
    <source>
        <dbReference type="ARBA" id="ARBA00023034"/>
    </source>
</evidence>
<keyword evidence="6 9" id="KW-1133">Transmembrane helix</keyword>
<organism evidence="11 12">
    <name type="scientific">Clytia hemisphaerica</name>
    <dbReference type="NCBI Taxonomy" id="252671"/>
    <lineage>
        <taxon>Eukaryota</taxon>
        <taxon>Metazoa</taxon>
        <taxon>Cnidaria</taxon>
        <taxon>Hydrozoa</taxon>
        <taxon>Hydroidolina</taxon>
        <taxon>Leptothecata</taxon>
        <taxon>Obeliida</taxon>
        <taxon>Clytiidae</taxon>
        <taxon>Clytia</taxon>
    </lineage>
</organism>
<protein>
    <recommendedName>
        <fullName evidence="9">Protein YIF1</fullName>
    </recommendedName>
</protein>
<dbReference type="Proteomes" id="UP000594262">
    <property type="component" value="Unplaced"/>
</dbReference>
<dbReference type="InterPro" id="IPR005578">
    <property type="entry name" value="Yif1_fam"/>
</dbReference>
<keyword evidence="7 9" id="KW-0333">Golgi apparatus</keyword>
<feature type="transmembrane region" description="Helical" evidence="9">
    <location>
        <begin position="314"/>
        <end position="332"/>
    </location>
</feature>
<reference evidence="11" key="1">
    <citation type="submission" date="2021-01" db="UniProtKB">
        <authorList>
            <consortium name="EnsemblMetazoa"/>
        </authorList>
    </citation>
    <scope>IDENTIFICATION</scope>
</reference>
<feature type="compositionally biased region" description="Low complexity" evidence="10">
    <location>
        <begin position="30"/>
        <end position="44"/>
    </location>
</feature>
<keyword evidence="3 9" id="KW-0812">Transmembrane</keyword>
<dbReference type="GO" id="GO:0005789">
    <property type="term" value="C:endoplasmic reticulum membrane"/>
    <property type="evidence" value="ECO:0007669"/>
    <property type="project" value="UniProtKB-SubCell"/>
</dbReference>
<dbReference type="GO" id="GO:0006888">
    <property type="term" value="P:endoplasmic reticulum to Golgi vesicle-mediated transport"/>
    <property type="evidence" value="ECO:0007669"/>
    <property type="project" value="UniProtKB-UniRule"/>
</dbReference>
<sequence length="348" mass="39703">MDPPQGYYGGYDQEDTSMQQRGNRRNKGKQPPQQQQFYQPSQQQNSYTPELFDDMSAYNQQPQQTTPPSSMMQPNQPMQPAQMTFPGQELLQDPNMANMATNMAMQYGQQFMPAGKEFVEKKLDHFLSVSKLKYYFAVDTTYVLKKLGLLVFPFAHKDWSLKYDNAEPVAPRFEINAPDLYIPSMAFVTYVLVCSVILGTQNRFTPEQLGMTASSAFVWLCIELIVIVMIMYLIGISGNIKYLDILSFCGYKYVGMILTSVCGLLFEATGYYASLLWCSVAISFFIARSLRLVINPEDHSDSVSRSTSGNKRRLYILLTVSLIQPVFMYFLTKHLIHYTPPKIMKMSG</sequence>
<evidence type="ECO:0000256" key="8">
    <source>
        <dbReference type="ARBA" id="ARBA00023136"/>
    </source>
</evidence>